<keyword evidence="6 13" id="KW-0227">DNA damage</keyword>
<dbReference type="SMART" id="SM00479">
    <property type="entry name" value="EXOIII"/>
    <property type="match status" value="1"/>
</dbReference>
<evidence type="ECO:0000256" key="4">
    <source>
        <dbReference type="ARBA" id="ARBA00022722"/>
    </source>
</evidence>
<dbReference type="GO" id="GO:0046872">
    <property type="term" value="F:metal ion binding"/>
    <property type="evidence" value="ECO:0007669"/>
    <property type="project" value="UniProtKB-KW"/>
</dbReference>
<evidence type="ECO:0000256" key="12">
    <source>
        <dbReference type="ARBA" id="ARBA00046792"/>
    </source>
</evidence>
<evidence type="ECO:0000256" key="13">
    <source>
        <dbReference type="PIRNR" id="PIRNR000977"/>
    </source>
</evidence>
<dbReference type="EC" id="3.1.11.1" evidence="2 13"/>
<protein>
    <recommendedName>
        <fullName evidence="3 13">Exodeoxyribonuclease I</fullName>
        <ecNumber evidence="2 13">3.1.11.1</ecNumber>
    </recommendedName>
</protein>
<keyword evidence="5 15" id="KW-0479">Metal-binding</keyword>
<dbReference type="OrthoDB" id="9763470at2"/>
<dbReference type="Pfam" id="PF26016">
    <property type="entry name" value="ExoI_C"/>
    <property type="match status" value="1"/>
</dbReference>
<dbReference type="InterPro" id="IPR036397">
    <property type="entry name" value="RNaseH_sf"/>
</dbReference>
<keyword evidence="9 15" id="KW-0460">Magnesium</keyword>
<organism evidence="18 19">
    <name type="scientific">Maribrevibacterium harenarium</name>
    <dbReference type="NCBI Taxonomy" id="2589817"/>
    <lineage>
        <taxon>Bacteria</taxon>
        <taxon>Pseudomonadati</taxon>
        <taxon>Pseudomonadota</taxon>
        <taxon>Gammaproteobacteria</taxon>
        <taxon>Oceanospirillales</taxon>
        <taxon>Oceanospirillaceae</taxon>
        <taxon>Maribrevibacterium</taxon>
    </lineage>
</organism>
<evidence type="ECO:0000256" key="8">
    <source>
        <dbReference type="ARBA" id="ARBA00022839"/>
    </source>
</evidence>
<feature type="binding site" evidence="15">
    <location>
        <position position="15"/>
    </location>
    <ligand>
        <name>Mg(2+)</name>
        <dbReference type="ChEBI" id="CHEBI:18420"/>
        <label>2</label>
    </ligand>
</feature>
<dbReference type="Gene3D" id="3.30.1520.20">
    <property type="entry name" value="Exonuclease ExoI, domain 2"/>
    <property type="match status" value="1"/>
</dbReference>
<dbReference type="Pfam" id="PF08411">
    <property type="entry name" value="ExoI_SH3"/>
    <property type="match status" value="1"/>
</dbReference>
<dbReference type="Gene3D" id="1.10.287.1240">
    <property type="match status" value="1"/>
</dbReference>
<keyword evidence="8 13" id="KW-0269">Exonuclease</keyword>
<sequence length="482" mass="55167">MSNSTEQTYFWFDFETTGTDPIRDRPMQFAGMRTDMNFNPIGEPVMLYCKLADDVLPHPKACLLTGISPQQANRDGLCEAEFMGEVQKHLGAPNTIALGYNTLRFDDEIVRHGFYRNFIDPYAREWQNGCSRWDVIDLVRMCFAMRPDGIVWPKREDGTYSLKLEDLSVANGLAHEQAHDALSDVYATIGLAKLIRDKQPKLFDYYLSMKDKSALQSFIDPLRMKPFLHISGMFGQEKKFAAFVAPVAHHPSNKNAVVVVDLMGEIAPLQEWTVDEIRQNLFSTKEQLGSQLRLPVKLIHLNKCPAVAPATFLKDPTVVQRLQLDGEVCRQNLALLRQADGIAAKLVQVHEREFNDIPKDPDQMLYSGGFFSNEDRRRMEEIRATPGYLLGEMEFSFDDRRLDEMLTRYIARNYPEGLTSERREQWEEFRSTRLLERDGGGTLTMSEYFAMLNEIAIGGELTAAQQHMLQDLADYAQSIYPY</sequence>
<evidence type="ECO:0000313" key="19">
    <source>
        <dbReference type="Proteomes" id="UP000315901"/>
    </source>
</evidence>
<dbReference type="InterPro" id="IPR012337">
    <property type="entry name" value="RNaseH-like_sf"/>
</dbReference>
<evidence type="ECO:0000256" key="14">
    <source>
        <dbReference type="PIRSR" id="PIRSR000977-1"/>
    </source>
</evidence>
<keyword evidence="4 13" id="KW-0540">Nuclease</keyword>
<feature type="domain" description="ExoI SH3-like" evidence="16">
    <location>
        <begin position="200"/>
        <end position="354"/>
    </location>
</feature>
<keyword evidence="10" id="KW-0238">DNA-binding</keyword>
<evidence type="ECO:0000256" key="5">
    <source>
        <dbReference type="ARBA" id="ARBA00022723"/>
    </source>
</evidence>
<comment type="cofactor">
    <cofactor evidence="15">
        <name>Mg(2+)</name>
        <dbReference type="ChEBI" id="CHEBI:18420"/>
    </cofactor>
    <text evidence="15">Binds 2 Mg(2+) ions per monomer.</text>
</comment>
<feature type="binding site" evidence="14">
    <location>
        <position position="163"/>
    </location>
    <ligand>
        <name>substrate</name>
    </ligand>
</feature>
<dbReference type="NCBIfam" id="NF008746">
    <property type="entry name" value="PRK11779.1"/>
    <property type="match status" value="1"/>
</dbReference>
<evidence type="ECO:0000259" key="17">
    <source>
        <dbReference type="PROSITE" id="PS51785"/>
    </source>
</evidence>
<dbReference type="GO" id="GO:0008310">
    <property type="term" value="F:single-stranded DNA 3'-5' DNA exonuclease activity"/>
    <property type="evidence" value="ECO:0007669"/>
    <property type="project" value="UniProtKB-EC"/>
</dbReference>
<feature type="binding site" evidence="15">
    <location>
        <position position="184"/>
    </location>
    <ligand>
        <name>Mg(2+)</name>
        <dbReference type="ChEBI" id="CHEBI:18420"/>
        <label>2</label>
    </ligand>
</feature>
<dbReference type="EMBL" id="VFRR01000012">
    <property type="protein sequence ID" value="TPE52321.1"/>
    <property type="molecule type" value="Genomic_DNA"/>
</dbReference>
<dbReference type="InterPro" id="IPR023607">
    <property type="entry name" value="Exodeoxyribonuclease_I"/>
</dbReference>
<comment type="catalytic activity">
    <reaction evidence="1 13">
        <text>Exonucleolytic cleavage in the 3'- to 5'-direction to yield nucleoside 5'-phosphates.</text>
        <dbReference type="EC" id="3.1.11.1"/>
    </reaction>
</comment>
<dbReference type="FunFam" id="3.30.420.10:FF:000033">
    <property type="entry name" value="Exodeoxyribonuclease I"/>
    <property type="match status" value="1"/>
</dbReference>
<keyword evidence="7 13" id="KW-0378">Hydrolase</keyword>
<dbReference type="Proteomes" id="UP000315901">
    <property type="component" value="Unassembled WGS sequence"/>
</dbReference>
<evidence type="ECO:0000256" key="15">
    <source>
        <dbReference type="PIRSR" id="PIRSR000977-2"/>
    </source>
</evidence>
<comment type="subunit">
    <text evidence="12">Monomer. Interacts with ssb (via C-terminus); this interaction stimulates the exonuclease activity by recruiting the enzyme to its substrate.</text>
</comment>
<evidence type="ECO:0000256" key="6">
    <source>
        <dbReference type="ARBA" id="ARBA00022763"/>
    </source>
</evidence>
<comment type="caution">
    <text evidence="18">The sequence shown here is derived from an EMBL/GenBank/DDBJ whole genome shotgun (WGS) entry which is preliminary data.</text>
</comment>
<evidence type="ECO:0000256" key="9">
    <source>
        <dbReference type="ARBA" id="ARBA00022842"/>
    </source>
</evidence>
<dbReference type="AlphaFoldDB" id="A0A501WZ57"/>
<evidence type="ECO:0000256" key="7">
    <source>
        <dbReference type="ARBA" id="ARBA00022801"/>
    </source>
</evidence>
<dbReference type="GO" id="GO:0006281">
    <property type="term" value="P:DNA repair"/>
    <property type="evidence" value="ECO:0007669"/>
    <property type="project" value="UniProtKB-KW"/>
</dbReference>
<keyword evidence="11 13" id="KW-0234">DNA repair</keyword>
<dbReference type="SUPFAM" id="SSF53098">
    <property type="entry name" value="Ribonuclease H-like"/>
    <property type="match status" value="1"/>
</dbReference>
<evidence type="ECO:0000256" key="10">
    <source>
        <dbReference type="ARBA" id="ARBA00023125"/>
    </source>
</evidence>
<dbReference type="Gene3D" id="3.30.420.10">
    <property type="entry name" value="Ribonuclease H-like superfamily/Ribonuclease H"/>
    <property type="match status" value="1"/>
</dbReference>
<dbReference type="PROSITE" id="PS51785">
    <property type="entry name" value="EXOI_C"/>
    <property type="match status" value="1"/>
</dbReference>
<reference evidence="18 19" key="1">
    <citation type="submission" date="2019-06" db="EMBL/GenBank/DDBJ databases">
        <title>A novel bacterium of genus Marinomonas, isolated from coastal sand.</title>
        <authorList>
            <person name="Huang H."/>
            <person name="Mo K."/>
            <person name="Hu Y."/>
        </authorList>
    </citation>
    <scope>NUCLEOTIDE SEQUENCE [LARGE SCALE GENOMIC DNA]</scope>
    <source>
        <strain evidence="18 19">HB171799</strain>
    </source>
</reference>
<dbReference type="InterPro" id="IPR013520">
    <property type="entry name" value="Ribonucl_H"/>
</dbReference>
<feature type="domain" description="ExoI C-terminal" evidence="17">
    <location>
        <begin position="357"/>
        <end position="480"/>
    </location>
</feature>
<dbReference type="Pfam" id="PF00929">
    <property type="entry name" value="RNase_T"/>
    <property type="match status" value="1"/>
</dbReference>
<keyword evidence="19" id="KW-1185">Reference proteome</keyword>
<dbReference type="CDD" id="cd06138">
    <property type="entry name" value="ExoI_N"/>
    <property type="match status" value="1"/>
</dbReference>
<evidence type="ECO:0000256" key="11">
    <source>
        <dbReference type="ARBA" id="ARBA00023204"/>
    </source>
</evidence>
<dbReference type="InterPro" id="IPR038649">
    <property type="entry name" value="EXOI_SH3_sf"/>
</dbReference>
<dbReference type="PROSITE" id="PS51784">
    <property type="entry name" value="EXOI_SH3"/>
    <property type="match status" value="1"/>
</dbReference>
<dbReference type="PIRSF" id="PIRSF000977">
    <property type="entry name" value="Exodeoxyribonuclease_I"/>
    <property type="match status" value="1"/>
</dbReference>
<dbReference type="GO" id="GO:0003677">
    <property type="term" value="F:DNA binding"/>
    <property type="evidence" value="ECO:0007669"/>
    <property type="project" value="UniProtKB-KW"/>
</dbReference>
<feature type="binding site" evidence="14">
    <location>
        <position position="15"/>
    </location>
    <ligand>
        <name>substrate</name>
    </ligand>
</feature>
<proteinExistence type="predicted"/>
<evidence type="ECO:0000256" key="3">
    <source>
        <dbReference type="ARBA" id="ARBA00019900"/>
    </source>
</evidence>
<evidence type="ECO:0000259" key="16">
    <source>
        <dbReference type="PROSITE" id="PS51784"/>
    </source>
</evidence>
<dbReference type="InterPro" id="IPR013620">
    <property type="entry name" value="Exonuc_1_SH3"/>
</dbReference>
<dbReference type="InterPro" id="IPR034747">
    <property type="entry name" value="EXOI_SH3"/>
</dbReference>
<dbReference type="RefSeq" id="WP_140588222.1">
    <property type="nucleotide sequence ID" value="NZ_VFRR01000012.1"/>
</dbReference>
<dbReference type="Gene3D" id="1.20.1280.70">
    <property type="entry name" value="Exonuclease ExoI, domain 3"/>
    <property type="match status" value="1"/>
</dbReference>
<name>A0A501WZ57_9GAMM</name>
<gene>
    <name evidence="18" type="primary">sbcB</name>
    <name evidence="18" type="ORF">FJM67_07735</name>
</gene>
<evidence type="ECO:0000256" key="2">
    <source>
        <dbReference type="ARBA" id="ARBA00012108"/>
    </source>
</evidence>
<dbReference type="InterPro" id="IPR058561">
    <property type="entry name" value="Exonuc_1_C"/>
</dbReference>
<evidence type="ECO:0000313" key="18">
    <source>
        <dbReference type="EMBL" id="TPE52321.1"/>
    </source>
</evidence>
<accession>A0A501WZ57</accession>
<feature type="binding site" evidence="15">
    <location>
        <position position="13"/>
    </location>
    <ligand>
        <name>Mg(2+)</name>
        <dbReference type="ChEBI" id="CHEBI:18420"/>
        <label>1</label>
    </ligand>
</feature>
<evidence type="ECO:0000256" key="1">
    <source>
        <dbReference type="ARBA" id="ARBA00000563"/>
    </source>
</evidence>